<organism evidence="9 10">
    <name type="scientific">Colwellia psychrerythraea</name>
    <name type="common">Vibrio psychroerythus</name>
    <dbReference type="NCBI Taxonomy" id="28229"/>
    <lineage>
        <taxon>Bacteria</taxon>
        <taxon>Pseudomonadati</taxon>
        <taxon>Pseudomonadota</taxon>
        <taxon>Gammaproteobacteria</taxon>
        <taxon>Alteromonadales</taxon>
        <taxon>Colwelliaceae</taxon>
        <taxon>Colwellia</taxon>
    </lineage>
</organism>
<evidence type="ECO:0000256" key="7">
    <source>
        <dbReference type="RuleBase" id="RU362063"/>
    </source>
</evidence>
<keyword evidence="7" id="KW-1005">Bacterial flagellum biogenesis</keyword>
<comment type="function">
    <text evidence="6 7">Involved in the assembly process of the P-ring formation. It may associate with FlgF on the rod constituting a structure essential for the P-ring assembly or may act as a modulator protein for the P-ring assembly.</text>
</comment>
<dbReference type="InterPro" id="IPR013974">
    <property type="entry name" value="SAF"/>
</dbReference>
<dbReference type="Pfam" id="PF13144">
    <property type="entry name" value="ChapFlgA"/>
    <property type="match status" value="1"/>
</dbReference>
<evidence type="ECO:0000256" key="4">
    <source>
        <dbReference type="ARBA" id="ARBA00022729"/>
    </source>
</evidence>
<feature type="domain" description="SAF" evidence="8">
    <location>
        <begin position="109"/>
        <end position="171"/>
    </location>
</feature>
<keyword evidence="9" id="KW-0282">Flagellum</keyword>
<dbReference type="InterPro" id="IPR039246">
    <property type="entry name" value="Flagellar_FlgA"/>
</dbReference>
<dbReference type="AlphaFoldDB" id="A0A099KKS7"/>
<dbReference type="GO" id="GO:0044780">
    <property type="term" value="P:bacterial-type flagellum assembly"/>
    <property type="evidence" value="ECO:0007669"/>
    <property type="project" value="InterPro"/>
</dbReference>
<keyword evidence="5 7" id="KW-0574">Periplasm</keyword>
<evidence type="ECO:0000256" key="3">
    <source>
        <dbReference type="ARBA" id="ARBA00014754"/>
    </source>
</evidence>
<reference evidence="9 10" key="1">
    <citation type="submission" date="2014-08" db="EMBL/GenBank/DDBJ databases">
        <title>Genomic and Phenotypic Diversity of Colwellia psychrerythraea strains from Disparate Marine Basins.</title>
        <authorList>
            <person name="Techtmann S.M."/>
            <person name="Stelling S.C."/>
            <person name="Utturkar S.M."/>
            <person name="Alshibli N."/>
            <person name="Harris A."/>
            <person name="Brown S.D."/>
            <person name="Hazen T.C."/>
        </authorList>
    </citation>
    <scope>NUCLEOTIDE SEQUENCE [LARGE SCALE GENOMIC DNA]</scope>
    <source>
        <strain evidence="9 10">ND2E</strain>
    </source>
</reference>
<comment type="caution">
    <text evidence="9">The sequence shown here is derived from an EMBL/GenBank/DDBJ whole genome shotgun (WGS) entry which is preliminary data.</text>
</comment>
<protein>
    <recommendedName>
        <fullName evidence="3 7">Flagella basal body P-ring formation protein FlgA</fullName>
    </recommendedName>
</protein>
<keyword evidence="4" id="KW-0732">Signal</keyword>
<evidence type="ECO:0000259" key="8">
    <source>
        <dbReference type="SMART" id="SM00858"/>
    </source>
</evidence>
<comment type="subcellular location">
    <subcellularLocation>
        <location evidence="1 7">Periplasm</location>
    </subcellularLocation>
</comment>
<dbReference type="InterPro" id="IPR017585">
    <property type="entry name" value="SAF_FlgA"/>
</dbReference>
<dbReference type="SMART" id="SM00858">
    <property type="entry name" value="SAF"/>
    <property type="match status" value="1"/>
</dbReference>
<evidence type="ECO:0000256" key="5">
    <source>
        <dbReference type="ARBA" id="ARBA00022764"/>
    </source>
</evidence>
<dbReference type="InterPro" id="IPR041231">
    <property type="entry name" value="FlgA_N"/>
</dbReference>
<evidence type="ECO:0000256" key="1">
    <source>
        <dbReference type="ARBA" id="ARBA00004418"/>
    </source>
</evidence>
<evidence type="ECO:0000256" key="6">
    <source>
        <dbReference type="ARBA" id="ARBA00025643"/>
    </source>
</evidence>
<sequence length="231" mass="25796">MRLTKIIFTFIFLLLIKQTTIFATELDSAFIERFAKNYLIEQFPSTEDEKVLISVAHLDPRITIKPCKIPLTANIPEKNRAINVNVKISCDESIQQWKIYLSAKVEITKAVLIAKNTISKGDELDESNVELAFIPINKIRGNKLTDTKVVFGAKAKKRIAKGRAISKRSICLICKGDAVTIIASSDNFSIKTQGVALSSGNINEQIRVKNTRSKKVITPRIKGINQVIINL</sequence>
<dbReference type="Gene3D" id="3.90.1210.10">
    <property type="entry name" value="Antifreeze-like/N-acetylneuraminic acid synthase C-terminal domain"/>
    <property type="match status" value="1"/>
</dbReference>
<evidence type="ECO:0000313" key="9">
    <source>
        <dbReference type="EMBL" id="KGJ91409.1"/>
    </source>
</evidence>
<dbReference type="PANTHER" id="PTHR36307:SF1">
    <property type="entry name" value="FLAGELLA BASAL BODY P-RING FORMATION PROTEIN FLGA"/>
    <property type="match status" value="1"/>
</dbReference>
<dbReference type="PANTHER" id="PTHR36307">
    <property type="entry name" value="FLAGELLA BASAL BODY P-RING FORMATION PROTEIN FLGA"/>
    <property type="match status" value="1"/>
</dbReference>
<gene>
    <name evidence="9" type="ORF">ND2E_3274</name>
</gene>
<dbReference type="NCBIfam" id="TIGR03170">
    <property type="entry name" value="flgA_cterm"/>
    <property type="match status" value="1"/>
</dbReference>
<keyword evidence="9" id="KW-0969">Cilium</keyword>
<dbReference type="Pfam" id="PF17656">
    <property type="entry name" value="ChapFlgA_N"/>
    <property type="match status" value="1"/>
</dbReference>
<keyword evidence="9" id="KW-0966">Cell projection</keyword>
<dbReference type="PATRIC" id="fig|28229.4.peg.2324"/>
<dbReference type="OrthoDB" id="5729023at2"/>
<proteinExistence type="inferred from homology"/>
<dbReference type="Proteomes" id="UP000029843">
    <property type="component" value="Unassembled WGS sequence"/>
</dbReference>
<evidence type="ECO:0000313" key="10">
    <source>
        <dbReference type="Proteomes" id="UP000029843"/>
    </source>
</evidence>
<accession>A0A099KKS7</accession>
<comment type="similarity">
    <text evidence="2 7">Belongs to the FlgA family.</text>
</comment>
<dbReference type="EMBL" id="JQED01000029">
    <property type="protein sequence ID" value="KGJ91409.1"/>
    <property type="molecule type" value="Genomic_DNA"/>
</dbReference>
<evidence type="ECO:0000256" key="2">
    <source>
        <dbReference type="ARBA" id="ARBA00010474"/>
    </source>
</evidence>
<dbReference type="RefSeq" id="WP_033094032.1">
    <property type="nucleotide sequence ID" value="NZ_JQED01000029.1"/>
</dbReference>
<dbReference type="GO" id="GO:0042597">
    <property type="term" value="C:periplasmic space"/>
    <property type="evidence" value="ECO:0007669"/>
    <property type="project" value="UniProtKB-SubCell"/>
</dbReference>
<name>A0A099KKS7_COLPS</name>
<dbReference type="Gene3D" id="2.30.30.760">
    <property type="match status" value="1"/>
</dbReference>